<name>A0ABQ9HZK7_9NEOP</name>
<evidence type="ECO:0000313" key="2">
    <source>
        <dbReference type="EMBL" id="KAJ8889826.1"/>
    </source>
</evidence>
<comment type="caution">
    <text evidence="2">The sequence shown here is derived from an EMBL/GenBank/DDBJ whole genome shotgun (WGS) entry which is preliminary data.</text>
</comment>
<sequence length="505" mass="57065">MMLLGEGDVAYVVKDCQESSKGPITTNETVPCEPSTSKISTTDSTLHSEPTTSEAVPNDVPTESATKNLNDIGLHTGKKIDNFSKCLLLENPWHPSGDYRYPCSTHSKAVSNEGNFRALLSFRIQAGYEILQDHLLSAYSHATYISKTTQNVLIHCCAEEISSVIVERIKNAKYWSIIFDETTDKAHIEQMTLIAKYFCMGGFLFFIDAFQSLWNENDATSSHVVEDSWYIWVCSYDLRNVVLRQKFFKLLRIPSMYRDTNAVNNSISKSSKFRSVRNATAIMEEIIAFFSQSAKRNSNLKANVGSQLVRLCETRWVERHDAVILFFNALPKIVEALAEIGEWSESESAKKKDSLATLHTLRQDSEKSFSVLHKDATCAATQQGDDLIMPRLAARQMHRAYYDANSTEEYHRKSIYIPFPLLQDGIQFRGRTAATVLDGEMCIWKENWKRESKESHSLPETVLDVIDSCEIDLLPSIRCLLEILLTLPVSVESAESSFSSLQLVK</sequence>
<accession>A0ABQ9HZK7</accession>
<evidence type="ECO:0000256" key="1">
    <source>
        <dbReference type="SAM" id="MobiDB-lite"/>
    </source>
</evidence>
<dbReference type="Proteomes" id="UP001159363">
    <property type="component" value="Chromosome 3"/>
</dbReference>
<protein>
    <recommendedName>
        <fullName evidence="4">DUF4371 domain-containing protein</fullName>
    </recommendedName>
</protein>
<gene>
    <name evidence="2" type="ORF">PR048_009330</name>
</gene>
<keyword evidence="3" id="KW-1185">Reference proteome</keyword>
<evidence type="ECO:0008006" key="4">
    <source>
        <dbReference type="Google" id="ProtNLM"/>
    </source>
</evidence>
<reference evidence="2 3" key="1">
    <citation type="submission" date="2023-02" db="EMBL/GenBank/DDBJ databases">
        <title>LHISI_Scaffold_Assembly.</title>
        <authorList>
            <person name="Stuart O.P."/>
            <person name="Cleave R."/>
            <person name="Magrath M.J.L."/>
            <person name="Mikheyev A.S."/>
        </authorList>
    </citation>
    <scope>NUCLEOTIDE SEQUENCE [LARGE SCALE GENOMIC DNA]</scope>
    <source>
        <strain evidence="2">Daus_M_001</strain>
        <tissue evidence="2">Leg muscle</tissue>
    </source>
</reference>
<dbReference type="PANTHER" id="PTHR45749">
    <property type="match status" value="1"/>
</dbReference>
<proteinExistence type="predicted"/>
<evidence type="ECO:0000313" key="3">
    <source>
        <dbReference type="Proteomes" id="UP001159363"/>
    </source>
</evidence>
<feature type="region of interest" description="Disordered" evidence="1">
    <location>
        <begin position="20"/>
        <end position="64"/>
    </location>
</feature>
<dbReference type="EMBL" id="JARBHB010000003">
    <property type="protein sequence ID" value="KAJ8889826.1"/>
    <property type="molecule type" value="Genomic_DNA"/>
</dbReference>
<dbReference type="PANTHER" id="PTHR45749:SF21">
    <property type="entry name" value="DUF4371 DOMAIN-CONTAINING PROTEIN"/>
    <property type="match status" value="1"/>
</dbReference>
<organism evidence="2 3">
    <name type="scientific">Dryococelus australis</name>
    <dbReference type="NCBI Taxonomy" id="614101"/>
    <lineage>
        <taxon>Eukaryota</taxon>
        <taxon>Metazoa</taxon>
        <taxon>Ecdysozoa</taxon>
        <taxon>Arthropoda</taxon>
        <taxon>Hexapoda</taxon>
        <taxon>Insecta</taxon>
        <taxon>Pterygota</taxon>
        <taxon>Neoptera</taxon>
        <taxon>Polyneoptera</taxon>
        <taxon>Phasmatodea</taxon>
        <taxon>Verophasmatodea</taxon>
        <taxon>Anareolatae</taxon>
        <taxon>Phasmatidae</taxon>
        <taxon>Eurycanthinae</taxon>
        <taxon>Dryococelus</taxon>
    </lineage>
</organism>